<dbReference type="Proteomes" id="UP000003240">
    <property type="component" value="Unassembled WGS sequence"/>
</dbReference>
<dbReference type="RefSeq" id="WP_004098861.1">
    <property type="nucleotide sequence ID" value="NZ_AFGF01000234.1"/>
</dbReference>
<dbReference type="eggNOG" id="COG0457">
    <property type="taxonomic scope" value="Bacteria"/>
</dbReference>
<dbReference type="STRING" id="1009370.ALO_18767"/>
<protein>
    <submittedName>
        <fullName evidence="1">Tetratricopeptide repeat-containing protein</fullName>
    </submittedName>
</protein>
<evidence type="ECO:0000313" key="2">
    <source>
        <dbReference type="Proteomes" id="UP000003240"/>
    </source>
</evidence>
<dbReference type="AlphaFoldDB" id="F7NNR2"/>
<organism evidence="1 2">
    <name type="scientific">Acetonema longum DSM 6540</name>
    <dbReference type="NCBI Taxonomy" id="1009370"/>
    <lineage>
        <taxon>Bacteria</taxon>
        <taxon>Bacillati</taxon>
        <taxon>Bacillota</taxon>
        <taxon>Negativicutes</taxon>
        <taxon>Acetonemataceae</taxon>
        <taxon>Acetonema</taxon>
    </lineage>
</organism>
<accession>F7NNR2</accession>
<name>F7NNR2_9FIRM</name>
<gene>
    <name evidence="1" type="ORF">ALO_18767</name>
</gene>
<sequence>MKVEYFKMYIRNLCKSGFHAMKALIYNNRISQRHYPDDKLLETVQLWGNGINLNEQMKYVYGIHRSGWNYAVSSLRKLHNPYAAFLDSFIEKTFSWDEKGSPPHEYDWIGVLHIPPMVPEWLPDHLQAQYFENIRKTEKWKVSEPHCKGFFTLSQYHANYMRRMVDVPVSVLYHPTEIPEAQWNIERFEMNQEKKIVQVGWWLRNMFGIYELPKSKYCKVFLKSRTESWFDELLKVEGEYRKKIGKLKDGMLDTVTTLSFLPNDQYDALLTENIVFINLYDTSANNAVIECMARGTPLLVNKLPAVIEYLGPEYPLYYETYNEAIEKAHDFQLLYAASQYLKQPERRTKLTRKFFLESFLSSEVYHSIN</sequence>
<dbReference type="OrthoDB" id="9802649at2"/>
<evidence type="ECO:0000313" key="1">
    <source>
        <dbReference type="EMBL" id="EGO62246.1"/>
    </source>
</evidence>
<dbReference type="SUPFAM" id="SSF53756">
    <property type="entry name" value="UDP-Glycosyltransferase/glycogen phosphorylase"/>
    <property type="match status" value="1"/>
</dbReference>
<reference evidence="1 2" key="1">
    <citation type="journal article" date="2011" name="EMBO J.">
        <title>Structural diversity of bacterial flagellar motors.</title>
        <authorList>
            <person name="Chen S."/>
            <person name="Beeby M."/>
            <person name="Murphy G.E."/>
            <person name="Leadbetter J.R."/>
            <person name="Hendrixson D.R."/>
            <person name="Briegel A."/>
            <person name="Li Z."/>
            <person name="Shi J."/>
            <person name="Tocheva E.I."/>
            <person name="Muller A."/>
            <person name="Dobro M.J."/>
            <person name="Jensen G.J."/>
        </authorList>
    </citation>
    <scope>NUCLEOTIDE SEQUENCE [LARGE SCALE GENOMIC DNA]</scope>
    <source>
        <strain evidence="1 2">DSM 6540</strain>
    </source>
</reference>
<comment type="caution">
    <text evidence="1">The sequence shown here is derived from an EMBL/GenBank/DDBJ whole genome shotgun (WGS) entry which is preliminary data.</text>
</comment>
<dbReference type="Gene3D" id="3.40.50.2000">
    <property type="entry name" value="Glycogen Phosphorylase B"/>
    <property type="match status" value="1"/>
</dbReference>
<dbReference type="EMBL" id="AFGF01000234">
    <property type="protein sequence ID" value="EGO62246.1"/>
    <property type="molecule type" value="Genomic_DNA"/>
</dbReference>
<proteinExistence type="predicted"/>
<keyword evidence="2" id="KW-1185">Reference proteome</keyword>